<feature type="chain" id="PRO_5020426172" evidence="4">
    <location>
        <begin position="28"/>
        <end position="258"/>
    </location>
</feature>
<dbReference type="Pfam" id="PF13181">
    <property type="entry name" value="TPR_8"/>
    <property type="match status" value="2"/>
</dbReference>
<dbReference type="Gene3D" id="1.25.40.10">
    <property type="entry name" value="Tetratricopeptide repeat domain"/>
    <property type="match status" value="2"/>
</dbReference>
<dbReference type="PANTHER" id="PTHR44858:SF1">
    <property type="entry name" value="UDP-N-ACETYLGLUCOSAMINE--PEPTIDE N-ACETYLGLUCOSAMINYLTRANSFERASE SPINDLY-RELATED"/>
    <property type="match status" value="1"/>
</dbReference>
<feature type="signal peptide" evidence="4">
    <location>
        <begin position="1"/>
        <end position="27"/>
    </location>
</feature>
<keyword evidence="6" id="KW-1185">Reference proteome</keyword>
<dbReference type="Proteomes" id="UP000295783">
    <property type="component" value="Unassembled WGS sequence"/>
</dbReference>
<protein>
    <submittedName>
        <fullName evidence="5">Tetratricopeptide repeat protein</fullName>
    </submittedName>
</protein>
<evidence type="ECO:0000256" key="3">
    <source>
        <dbReference type="PROSITE-ProRule" id="PRU00339"/>
    </source>
</evidence>
<keyword evidence="2 3" id="KW-0802">TPR repeat</keyword>
<keyword evidence="4" id="KW-0732">Signal</keyword>
<dbReference type="PROSITE" id="PS50005">
    <property type="entry name" value="TPR"/>
    <property type="match status" value="1"/>
</dbReference>
<proteinExistence type="predicted"/>
<comment type="caution">
    <text evidence="5">The sequence shown here is derived from an EMBL/GenBank/DDBJ whole genome shotgun (WGS) entry which is preliminary data.</text>
</comment>
<dbReference type="SMART" id="SM00028">
    <property type="entry name" value="TPR"/>
    <property type="match status" value="4"/>
</dbReference>
<dbReference type="InterPro" id="IPR011990">
    <property type="entry name" value="TPR-like_helical_dom_sf"/>
</dbReference>
<dbReference type="InterPro" id="IPR019734">
    <property type="entry name" value="TPR_rpt"/>
</dbReference>
<sequence length="258" mass="27924">MRIIGLSLLAALLVAASLPAQSLPARAEMSEAEHRQHYDACMVLVNQDPAAALESAIEWEKQKGGDAARHCQALAMIGLQRYDDAALLLENIAQTLPQVKAPLASETFAQAAYAWRLAGKEQLALHDLNEGLKLAPKNVELLLDRANLYGESGMLFEALDDLNAASDLAPQRPDIYVFRASTYIDLEEPELAADNLDKAFSLAPDLPEALLQRGRLHAALNDKDAARADLMKVLELAPASAAAAEAQRLLEKIDINAN</sequence>
<evidence type="ECO:0000313" key="5">
    <source>
        <dbReference type="EMBL" id="TDQ85466.1"/>
    </source>
</evidence>
<dbReference type="AlphaFoldDB" id="A0A4R6WWT5"/>
<dbReference type="EMBL" id="SNYW01000002">
    <property type="protein sequence ID" value="TDQ85466.1"/>
    <property type="molecule type" value="Genomic_DNA"/>
</dbReference>
<reference evidence="5 6" key="1">
    <citation type="submission" date="2019-03" db="EMBL/GenBank/DDBJ databases">
        <title>Genomic Encyclopedia of Type Strains, Phase III (KMG-III): the genomes of soil and plant-associated and newly described type strains.</title>
        <authorList>
            <person name="Whitman W."/>
        </authorList>
    </citation>
    <scope>NUCLEOTIDE SEQUENCE [LARGE SCALE GENOMIC DNA]</scope>
    <source>
        <strain evidence="5 6">CGMCC 1.7660</strain>
    </source>
</reference>
<evidence type="ECO:0000313" key="6">
    <source>
        <dbReference type="Proteomes" id="UP000295783"/>
    </source>
</evidence>
<evidence type="ECO:0000256" key="1">
    <source>
        <dbReference type="ARBA" id="ARBA00022737"/>
    </source>
</evidence>
<evidence type="ECO:0000256" key="4">
    <source>
        <dbReference type="SAM" id="SignalP"/>
    </source>
</evidence>
<evidence type="ECO:0000256" key="2">
    <source>
        <dbReference type="ARBA" id="ARBA00022803"/>
    </source>
</evidence>
<dbReference type="PANTHER" id="PTHR44858">
    <property type="entry name" value="TETRATRICOPEPTIDE REPEAT PROTEIN 6"/>
    <property type="match status" value="1"/>
</dbReference>
<dbReference type="SUPFAM" id="SSF48452">
    <property type="entry name" value="TPR-like"/>
    <property type="match status" value="1"/>
</dbReference>
<organism evidence="5 6">
    <name type="scientific">Dongia mobilis</name>
    <dbReference type="NCBI Taxonomy" id="578943"/>
    <lineage>
        <taxon>Bacteria</taxon>
        <taxon>Pseudomonadati</taxon>
        <taxon>Pseudomonadota</taxon>
        <taxon>Alphaproteobacteria</taxon>
        <taxon>Rhodospirillales</taxon>
        <taxon>Dongiaceae</taxon>
        <taxon>Dongia</taxon>
    </lineage>
</organism>
<dbReference type="OrthoDB" id="8480494at2"/>
<name>A0A4R6WWT5_9PROT</name>
<gene>
    <name evidence="5" type="ORF">A8950_0252</name>
</gene>
<dbReference type="RefSeq" id="WP_133611672.1">
    <property type="nucleotide sequence ID" value="NZ_SNYW01000002.1"/>
</dbReference>
<accession>A0A4R6WWT5</accession>
<feature type="repeat" description="TPR" evidence="3">
    <location>
        <begin position="207"/>
        <end position="240"/>
    </location>
</feature>
<dbReference type="InterPro" id="IPR050498">
    <property type="entry name" value="Ycf3"/>
</dbReference>
<keyword evidence="1" id="KW-0677">Repeat</keyword>